<dbReference type="Proteomes" id="UP001144612">
    <property type="component" value="Unassembled WGS sequence"/>
</dbReference>
<feature type="transmembrane region" description="Helical" evidence="10">
    <location>
        <begin position="234"/>
        <end position="259"/>
    </location>
</feature>
<dbReference type="InterPro" id="IPR048279">
    <property type="entry name" value="MdtK-like"/>
</dbReference>
<gene>
    <name evidence="11" type="ORF">OW729_14235</name>
</gene>
<keyword evidence="8 10" id="KW-0472">Membrane</keyword>
<dbReference type="PANTHER" id="PTHR43823:SF3">
    <property type="entry name" value="MULTIDRUG EXPORT PROTEIN MEPA"/>
    <property type="match status" value="1"/>
</dbReference>
<feature type="transmembrane region" description="Helical" evidence="10">
    <location>
        <begin position="316"/>
        <end position="337"/>
    </location>
</feature>
<reference evidence="11" key="1">
    <citation type="submission" date="2022-12" db="EMBL/GenBank/DDBJ databases">
        <title>Clostridium sp. nov., isolated from industrial wastewater.</title>
        <authorList>
            <person name="Jiayan W."/>
        </authorList>
    </citation>
    <scope>NUCLEOTIDE SEQUENCE</scope>
    <source>
        <strain evidence="11">ZC22-4</strain>
    </source>
</reference>
<dbReference type="Pfam" id="PF01554">
    <property type="entry name" value="MatE"/>
    <property type="match status" value="2"/>
</dbReference>
<protein>
    <recommendedName>
        <fullName evidence="3">Multidrug export protein MepA</fullName>
    </recommendedName>
</protein>
<dbReference type="PANTHER" id="PTHR43823">
    <property type="entry name" value="SPORULATION PROTEIN YKVU"/>
    <property type="match status" value="1"/>
</dbReference>
<organism evidence="11 12">
    <name type="scientific">Clostridium brassicae</name>
    <dbReference type="NCBI Taxonomy" id="2999072"/>
    <lineage>
        <taxon>Bacteria</taxon>
        <taxon>Bacillati</taxon>
        <taxon>Bacillota</taxon>
        <taxon>Clostridia</taxon>
        <taxon>Eubacteriales</taxon>
        <taxon>Clostridiaceae</taxon>
        <taxon>Clostridium</taxon>
    </lineage>
</organism>
<accession>A0ABT4DBU4</accession>
<proteinExistence type="inferred from homology"/>
<feature type="transmembrane region" description="Helical" evidence="10">
    <location>
        <begin position="48"/>
        <end position="72"/>
    </location>
</feature>
<feature type="transmembrane region" description="Helical" evidence="10">
    <location>
        <begin position="93"/>
        <end position="116"/>
    </location>
</feature>
<feature type="transmembrane region" description="Helical" evidence="10">
    <location>
        <begin position="271"/>
        <end position="295"/>
    </location>
</feature>
<dbReference type="InterPro" id="IPR051327">
    <property type="entry name" value="MATE_MepA_subfamily"/>
</dbReference>
<evidence type="ECO:0000256" key="10">
    <source>
        <dbReference type="SAM" id="Phobius"/>
    </source>
</evidence>
<name>A0ABT4DBU4_9CLOT</name>
<evidence type="ECO:0000313" key="12">
    <source>
        <dbReference type="Proteomes" id="UP001144612"/>
    </source>
</evidence>
<evidence type="ECO:0000256" key="6">
    <source>
        <dbReference type="ARBA" id="ARBA00022692"/>
    </source>
</evidence>
<keyword evidence="5" id="KW-1003">Cell membrane</keyword>
<evidence type="ECO:0000256" key="3">
    <source>
        <dbReference type="ARBA" id="ARBA00022106"/>
    </source>
</evidence>
<feature type="transmembrane region" description="Helical" evidence="10">
    <location>
        <begin position="413"/>
        <end position="435"/>
    </location>
</feature>
<evidence type="ECO:0000256" key="4">
    <source>
        <dbReference type="ARBA" id="ARBA00022448"/>
    </source>
</evidence>
<keyword evidence="4" id="KW-0813">Transport</keyword>
<dbReference type="CDD" id="cd13143">
    <property type="entry name" value="MATE_MepA_like"/>
    <property type="match status" value="1"/>
</dbReference>
<comment type="caution">
    <text evidence="11">The sequence shown here is derived from an EMBL/GenBank/DDBJ whole genome shotgun (WGS) entry which is preliminary data.</text>
</comment>
<keyword evidence="12" id="KW-1185">Reference proteome</keyword>
<feature type="transmembrane region" description="Helical" evidence="10">
    <location>
        <begin position="387"/>
        <end position="407"/>
    </location>
</feature>
<feature type="transmembrane region" description="Helical" evidence="10">
    <location>
        <begin position="194"/>
        <end position="214"/>
    </location>
</feature>
<dbReference type="InterPro" id="IPR002528">
    <property type="entry name" value="MATE_fam"/>
</dbReference>
<evidence type="ECO:0000256" key="7">
    <source>
        <dbReference type="ARBA" id="ARBA00022989"/>
    </source>
</evidence>
<evidence type="ECO:0000256" key="8">
    <source>
        <dbReference type="ARBA" id="ARBA00023136"/>
    </source>
</evidence>
<feature type="transmembrane region" description="Helical" evidence="10">
    <location>
        <begin position="357"/>
        <end position="375"/>
    </location>
</feature>
<dbReference type="PIRSF" id="PIRSF006603">
    <property type="entry name" value="DinF"/>
    <property type="match status" value="1"/>
</dbReference>
<dbReference type="NCBIfam" id="TIGR00797">
    <property type="entry name" value="matE"/>
    <property type="match status" value="1"/>
</dbReference>
<evidence type="ECO:0000256" key="2">
    <source>
        <dbReference type="ARBA" id="ARBA00008417"/>
    </source>
</evidence>
<feature type="transmembrane region" description="Helical" evidence="10">
    <location>
        <begin position="165"/>
        <end position="188"/>
    </location>
</feature>
<evidence type="ECO:0000256" key="5">
    <source>
        <dbReference type="ARBA" id="ARBA00022475"/>
    </source>
</evidence>
<keyword evidence="7 10" id="KW-1133">Transmembrane helix</keyword>
<dbReference type="RefSeq" id="WP_268062212.1">
    <property type="nucleotide sequence ID" value="NZ_JAPQFJ010000016.1"/>
</dbReference>
<keyword evidence="6 10" id="KW-0812">Transmembrane</keyword>
<keyword evidence="9" id="KW-0046">Antibiotic resistance</keyword>
<evidence type="ECO:0000256" key="1">
    <source>
        <dbReference type="ARBA" id="ARBA00004651"/>
    </source>
</evidence>
<feature type="transmembrane region" description="Helical" evidence="10">
    <location>
        <begin position="136"/>
        <end position="153"/>
    </location>
</feature>
<evidence type="ECO:0000256" key="9">
    <source>
        <dbReference type="ARBA" id="ARBA00023251"/>
    </source>
</evidence>
<sequence length="455" mass="48943">MDKTIQLREEKIGKLLLKFFIPAVIGNLVNALYNIVDRVYIGRGVGDLALAGLSITFPIMIVIAGFGMLMGIGGSVLESLNLGKKNKENADKVLGNTFVLIIISSIVVSILCFIIKNPLLKAFGASKNTIQYADEYLSIILLGTIVQNLGFGLNNSIRSEGNANIAMITMIIGAALNIILDPIFIFVFHMGVKGAAIATVISQTANTIWVISHFRSKKSVLKLKKENLKLDLKIVKGIVSIGMAPFAIQVAGGAVNILLNKQLITYSGDSAIGAMGVINSISMLIIMSIISVTQAAQPIIGYNYGAKLYSRVKKTLKLAVSGAVIIGIVSDVIIQLFPENIISIFNKEPNLIAIGSHGIKVFLCMLPIIGYQIIGSNYFQAIGKAKISMLLAMLRQVLVLIPLLLILPKHLGITGVWIAAPISDTIAFFITAFMFKKEVKKLDVSELDNAPCMGA</sequence>
<dbReference type="EMBL" id="JAPQFJ010000016">
    <property type="protein sequence ID" value="MCY6959775.1"/>
    <property type="molecule type" value="Genomic_DNA"/>
</dbReference>
<comment type="similarity">
    <text evidence="2">Belongs to the multi antimicrobial extrusion (MATE) (TC 2.A.66.1) family. MepA subfamily.</text>
</comment>
<dbReference type="InterPro" id="IPR045070">
    <property type="entry name" value="MATE_MepA-like"/>
</dbReference>
<comment type="subcellular location">
    <subcellularLocation>
        <location evidence="1">Cell membrane</location>
        <topology evidence="1">Multi-pass membrane protein</topology>
    </subcellularLocation>
</comment>
<evidence type="ECO:0000313" key="11">
    <source>
        <dbReference type="EMBL" id="MCY6959775.1"/>
    </source>
</evidence>
<feature type="transmembrane region" description="Helical" evidence="10">
    <location>
        <begin position="15"/>
        <end position="36"/>
    </location>
</feature>